<feature type="signal peptide" evidence="1">
    <location>
        <begin position="1"/>
        <end position="21"/>
    </location>
</feature>
<dbReference type="GeneID" id="59347095"/>
<keyword evidence="1" id="KW-0732">Signal</keyword>
<dbReference type="RefSeq" id="XP_037220223.1">
    <property type="nucleotide sequence ID" value="XM_037364579.1"/>
</dbReference>
<evidence type="ECO:0000313" key="3">
    <source>
        <dbReference type="Proteomes" id="UP000636479"/>
    </source>
</evidence>
<accession>A0A8H6W580</accession>
<protein>
    <submittedName>
        <fullName evidence="2">Uncharacterized protein</fullName>
    </submittedName>
</protein>
<evidence type="ECO:0000313" key="2">
    <source>
        <dbReference type="EMBL" id="KAF7302223.1"/>
    </source>
</evidence>
<name>A0A8H6W580_9AGAR</name>
<sequence length="230" mass="23449">MYSQSLVASLALVAFAAPTLSTPIPAPVAGQDLDIQSRGFLDSIKDGLSNLLGGLGGGSANDGAGSGLGAGLGGLGGLLGGLGGGKAGGEGGNDIASTLQTILPILTKLFAKREQDGLLPRGILEDIQNGLGQIIKATAGGAGAGAGSGNVLEKILPILAKLFNIGKRDVELDARAWTDLSTDEMITLLDFVEKHQSSKRSLSDLDADELQTLKQFLKDTKNARSLEDLD</sequence>
<dbReference type="Proteomes" id="UP000636479">
    <property type="component" value="Unassembled WGS sequence"/>
</dbReference>
<evidence type="ECO:0000256" key="1">
    <source>
        <dbReference type="SAM" id="SignalP"/>
    </source>
</evidence>
<keyword evidence="3" id="KW-1185">Reference proteome</keyword>
<dbReference type="AlphaFoldDB" id="A0A8H6W580"/>
<feature type="chain" id="PRO_5034201077" evidence="1">
    <location>
        <begin position="22"/>
        <end position="230"/>
    </location>
</feature>
<proteinExistence type="predicted"/>
<dbReference type="EMBL" id="JACAZF010000006">
    <property type="protein sequence ID" value="KAF7302223.1"/>
    <property type="molecule type" value="Genomic_DNA"/>
</dbReference>
<organism evidence="2 3">
    <name type="scientific">Mycena indigotica</name>
    <dbReference type="NCBI Taxonomy" id="2126181"/>
    <lineage>
        <taxon>Eukaryota</taxon>
        <taxon>Fungi</taxon>
        <taxon>Dikarya</taxon>
        <taxon>Basidiomycota</taxon>
        <taxon>Agaricomycotina</taxon>
        <taxon>Agaricomycetes</taxon>
        <taxon>Agaricomycetidae</taxon>
        <taxon>Agaricales</taxon>
        <taxon>Marasmiineae</taxon>
        <taxon>Mycenaceae</taxon>
        <taxon>Mycena</taxon>
    </lineage>
</organism>
<comment type="caution">
    <text evidence="2">The sequence shown here is derived from an EMBL/GenBank/DDBJ whole genome shotgun (WGS) entry which is preliminary data.</text>
</comment>
<reference evidence="2" key="1">
    <citation type="submission" date="2020-05" db="EMBL/GenBank/DDBJ databases">
        <title>Mycena genomes resolve the evolution of fungal bioluminescence.</title>
        <authorList>
            <person name="Tsai I.J."/>
        </authorList>
    </citation>
    <scope>NUCLEOTIDE SEQUENCE</scope>
    <source>
        <strain evidence="2">171206Taipei</strain>
    </source>
</reference>
<gene>
    <name evidence="2" type="ORF">MIND_00789300</name>
</gene>